<dbReference type="VEuPathDB" id="AmoebaDB:FDP41_005952"/>
<name>A0A6A5BQF3_NAEFO</name>
<dbReference type="GeneID" id="68113170"/>
<feature type="compositionally biased region" description="Low complexity" evidence="1">
    <location>
        <begin position="417"/>
        <end position="431"/>
    </location>
</feature>
<feature type="transmembrane region" description="Helical" evidence="2">
    <location>
        <begin position="789"/>
        <end position="811"/>
    </location>
</feature>
<evidence type="ECO:0000256" key="1">
    <source>
        <dbReference type="SAM" id="MobiDB-lite"/>
    </source>
</evidence>
<gene>
    <name evidence="3" type="ORF">FDP41_005952</name>
</gene>
<evidence type="ECO:0000256" key="2">
    <source>
        <dbReference type="SAM" id="Phobius"/>
    </source>
</evidence>
<feature type="compositionally biased region" description="Basic and acidic residues" evidence="1">
    <location>
        <begin position="450"/>
        <end position="471"/>
    </location>
</feature>
<dbReference type="AlphaFoldDB" id="A0A6A5BQF3"/>
<protein>
    <submittedName>
        <fullName evidence="3">Uncharacterized protein</fullName>
    </submittedName>
</protein>
<reference evidence="3 4" key="1">
    <citation type="journal article" date="2019" name="Sci. Rep.">
        <title>Nanopore sequencing improves the draft genome of the human pathogenic amoeba Naegleria fowleri.</title>
        <authorList>
            <person name="Liechti N."/>
            <person name="Schurch N."/>
            <person name="Bruggmann R."/>
            <person name="Wittwer M."/>
        </authorList>
    </citation>
    <scope>NUCLEOTIDE SEQUENCE [LARGE SCALE GENOMIC DNA]</scope>
    <source>
        <strain evidence="3 4">ATCC 30894</strain>
    </source>
</reference>
<feature type="compositionally biased region" description="Acidic residues" evidence="1">
    <location>
        <begin position="924"/>
        <end position="933"/>
    </location>
</feature>
<keyword evidence="2" id="KW-1133">Transmembrane helix</keyword>
<feature type="transmembrane region" description="Helical" evidence="2">
    <location>
        <begin position="736"/>
        <end position="753"/>
    </location>
</feature>
<keyword evidence="2" id="KW-0812">Transmembrane</keyword>
<sequence length="942" mass="106253">MRKRNHHSTITPTSRTLLILSLCVLSLWWWLNYPIVIAQSSINDLNDPTLDIKSSSPADDTTSFSSSSIHTSSSSQGESSSAASTLESVPQPTLSSNHLAWLDQAFSTQQNRPCLAQAVKTELVRNAIQRLKSEKYYFPTSDEENILKLLNHYMDLKCSTSTSSDFYTHLKTQLKASDLNLERPSVHLSKEEEEEHLVTPPPSLPFAATWKGKLRGKQIKSSILYTLLEKYSHQFLFENSTLFSKLKTTSVGDSTKETPVVLGPSLKATLLNALSRMKMMMGRDKNHLHLKHEENRENLIHAPKILVQALVTPNILPTSCKYVLFEQLVFNEAIQFFSKHISQSGSELSLKLYNSEANPTDVALFCAGKDGRVGKVDLYEELRKWFSGRRHLIDEMIVWQSEFQSALRTSQSPIIGTETTTRPSTLTESSSILHRERPEKASTRGTEIPEIPREQRIYEKPESEISTEKSENISQQQQGTIYETPTVIHEIEKPTISTSIQEEILTVVSTPQKQTEIETPSTSPSSFEVVKDQDHYATIRPHHKEEPLLTHPRMSRIISQFSKTSMVSQFPLIHSILDLFTIPLTLKRAASIFSLYYLKLVEGMYHLMCLNCAPYQTLSILHLESPGLEFFAHFVTIFSCLVFLILFVDHLNIISFTLFCVSFLMLNVKNLLSLESLADVRGVSVPSGIGPITTTTTTTTIHPHLHTPPIPPSILSTQFNVPFSLFSLYSSVSDKTLFGMMHFLYLPLLSLAFDKKDSSLIFKACILVAASATLMEQVNVVFYTFFKHMAMVLLLAGVARHLVTTIGYTLFNELYSLISDDLIMDKAIFQIPDTFTEEDREALKQQMISHPKSKVVISIDAREENPLIIEAQAVAETGAASTVLHSEIDTNEMANLSYEQQAEKKYVEEQIEILEEDLKRNMGWDEEGEEEQPSIEMANVLA</sequence>
<feature type="transmembrane region" description="Helical" evidence="2">
    <location>
        <begin position="12"/>
        <end position="31"/>
    </location>
</feature>
<dbReference type="Proteomes" id="UP000444721">
    <property type="component" value="Unassembled WGS sequence"/>
</dbReference>
<dbReference type="OrthoDB" id="10433122at2759"/>
<organism evidence="3 4">
    <name type="scientific">Naegleria fowleri</name>
    <name type="common">Brain eating amoeba</name>
    <dbReference type="NCBI Taxonomy" id="5763"/>
    <lineage>
        <taxon>Eukaryota</taxon>
        <taxon>Discoba</taxon>
        <taxon>Heterolobosea</taxon>
        <taxon>Tetramitia</taxon>
        <taxon>Eutetramitia</taxon>
        <taxon>Vahlkampfiidae</taxon>
        <taxon>Naegleria</taxon>
    </lineage>
</organism>
<feature type="transmembrane region" description="Helical" evidence="2">
    <location>
        <begin position="653"/>
        <end position="672"/>
    </location>
</feature>
<feature type="region of interest" description="Disordered" evidence="1">
    <location>
        <begin position="54"/>
        <end position="90"/>
    </location>
</feature>
<dbReference type="RefSeq" id="XP_044559912.1">
    <property type="nucleotide sequence ID" value="XM_044709533.1"/>
</dbReference>
<dbReference type="VEuPathDB" id="AmoebaDB:NfTy_043870"/>
<keyword evidence="4" id="KW-1185">Reference proteome</keyword>
<dbReference type="VEuPathDB" id="AmoebaDB:NF0084890"/>
<evidence type="ECO:0000313" key="3">
    <source>
        <dbReference type="EMBL" id="KAF0975199.1"/>
    </source>
</evidence>
<dbReference type="EMBL" id="VFQX01000048">
    <property type="protein sequence ID" value="KAF0975199.1"/>
    <property type="molecule type" value="Genomic_DNA"/>
</dbReference>
<feature type="region of interest" description="Disordered" evidence="1">
    <location>
        <begin position="412"/>
        <end position="479"/>
    </location>
</feature>
<feature type="transmembrane region" description="Helical" evidence="2">
    <location>
        <begin position="760"/>
        <end position="783"/>
    </location>
</feature>
<feature type="compositionally biased region" description="Low complexity" evidence="1">
    <location>
        <begin position="54"/>
        <end position="85"/>
    </location>
</feature>
<feature type="transmembrane region" description="Helical" evidence="2">
    <location>
        <begin position="630"/>
        <end position="648"/>
    </location>
</feature>
<accession>A0A6A5BQF3</accession>
<feature type="compositionally biased region" description="Basic and acidic residues" evidence="1">
    <location>
        <begin position="433"/>
        <end position="442"/>
    </location>
</feature>
<comment type="caution">
    <text evidence="3">The sequence shown here is derived from an EMBL/GenBank/DDBJ whole genome shotgun (WGS) entry which is preliminary data.</text>
</comment>
<proteinExistence type="predicted"/>
<feature type="region of interest" description="Disordered" evidence="1">
    <location>
        <begin position="922"/>
        <end position="942"/>
    </location>
</feature>
<evidence type="ECO:0000313" key="4">
    <source>
        <dbReference type="Proteomes" id="UP000444721"/>
    </source>
</evidence>
<keyword evidence="2" id="KW-0472">Membrane</keyword>